<accession>A0A497ERP7</accession>
<dbReference type="InterPro" id="IPR040452">
    <property type="entry name" value="SfsA_C"/>
</dbReference>
<dbReference type="EMBL" id="QMQV01000022">
    <property type="protein sequence ID" value="RLE49786.1"/>
    <property type="molecule type" value="Genomic_DNA"/>
</dbReference>
<feature type="domain" description="Sugar fermentation stimulation protein C-terminal" evidence="1">
    <location>
        <begin position="8"/>
        <end position="97"/>
    </location>
</feature>
<gene>
    <name evidence="2" type="ORF">DRJ31_03650</name>
</gene>
<dbReference type="Proteomes" id="UP000278475">
    <property type="component" value="Unassembled WGS sequence"/>
</dbReference>
<name>A0A497ERP7_9CREN</name>
<evidence type="ECO:0000313" key="2">
    <source>
        <dbReference type="EMBL" id="RLE49786.1"/>
    </source>
</evidence>
<dbReference type="Gene3D" id="3.40.1350.60">
    <property type="match status" value="1"/>
</dbReference>
<dbReference type="Pfam" id="PF03749">
    <property type="entry name" value="SfsA"/>
    <property type="match status" value="1"/>
</dbReference>
<sequence length="97" mass="11219">MNKAVGVISKEKLVDDLRIDYYTKRGYEEGFVKLKSAVKFYEGYAMYPDCPTKHGRKYLEALCELKKRGFRSLVVFVAAHPLAKRFKLDKASDPMFC</sequence>
<protein>
    <recommendedName>
        <fullName evidence="1">Sugar fermentation stimulation protein C-terminal domain-containing protein</fullName>
    </recommendedName>
</protein>
<evidence type="ECO:0000313" key="3">
    <source>
        <dbReference type="Proteomes" id="UP000278475"/>
    </source>
</evidence>
<reference evidence="2 3" key="1">
    <citation type="submission" date="2018-06" db="EMBL/GenBank/DDBJ databases">
        <title>Extensive metabolic versatility and redundancy in microbially diverse, dynamic hydrothermal sediments.</title>
        <authorList>
            <person name="Dombrowski N."/>
            <person name="Teske A."/>
            <person name="Baker B.J."/>
        </authorList>
    </citation>
    <scope>NUCLEOTIDE SEQUENCE [LARGE SCALE GENOMIC DNA]</scope>
    <source>
        <strain evidence="2">B66_G16</strain>
    </source>
</reference>
<comment type="caution">
    <text evidence="2">The sequence shown here is derived from an EMBL/GenBank/DDBJ whole genome shotgun (WGS) entry which is preliminary data.</text>
</comment>
<dbReference type="AlphaFoldDB" id="A0A497ERP7"/>
<proteinExistence type="predicted"/>
<evidence type="ECO:0000259" key="1">
    <source>
        <dbReference type="Pfam" id="PF03749"/>
    </source>
</evidence>
<organism evidence="2 3">
    <name type="scientific">Thermoproteota archaeon</name>
    <dbReference type="NCBI Taxonomy" id="2056631"/>
    <lineage>
        <taxon>Archaea</taxon>
        <taxon>Thermoproteota</taxon>
    </lineage>
</organism>